<name>A0A7K1XXZ3_9SPHI</name>
<gene>
    <name evidence="9" type="ORF">GS398_10320</name>
</gene>
<dbReference type="Pfam" id="PF02472">
    <property type="entry name" value="ExbD"/>
    <property type="match status" value="1"/>
</dbReference>
<protein>
    <submittedName>
        <fullName evidence="9">Biopolymer transporter ExbD</fullName>
    </submittedName>
</protein>
<comment type="subcellular location">
    <subcellularLocation>
        <location evidence="1">Cell membrane</location>
        <topology evidence="1">Single-pass membrane protein</topology>
    </subcellularLocation>
    <subcellularLocation>
        <location evidence="7">Cell membrane</location>
        <topology evidence="7">Single-pass type II membrane protein</topology>
    </subcellularLocation>
</comment>
<evidence type="ECO:0000256" key="7">
    <source>
        <dbReference type="RuleBase" id="RU003879"/>
    </source>
</evidence>
<dbReference type="PANTHER" id="PTHR30558:SF3">
    <property type="entry name" value="BIOPOLYMER TRANSPORT PROTEIN EXBD-RELATED"/>
    <property type="match status" value="1"/>
</dbReference>
<dbReference type="GO" id="GO:0022857">
    <property type="term" value="F:transmembrane transporter activity"/>
    <property type="evidence" value="ECO:0007669"/>
    <property type="project" value="InterPro"/>
</dbReference>
<evidence type="ECO:0000256" key="5">
    <source>
        <dbReference type="ARBA" id="ARBA00022989"/>
    </source>
</evidence>
<dbReference type="RefSeq" id="WP_160906675.1">
    <property type="nucleotide sequence ID" value="NZ_WVHS01000002.1"/>
</dbReference>
<dbReference type="GO" id="GO:0005886">
    <property type="term" value="C:plasma membrane"/>
    <property type="evidence" value="ECO:0007669"/>
    <property type="project" value="UniProtKB-SubCell"/>
</dbReference>
<keyword evidence="5 8" id="KW-1133">Transmembrane helix</keyword>
<accession>A0A7K1XXZ3</accession>
<evidence type="ECO:0000256" key="3">
    <source>
        <dbReference type="ARBA" id="ARBA00022475"/>
    </source>
</evidence>
<keyword evidence="7" id="KW-0653">Protein transport</keyword>
<evidence type="ECO:0000256" key="8">
    <source>
        <dbReference type="SAM" id="Phobius"/>
    </source>
</evidence>
<dbReference type="AlphaFoldDB" id="A0A7K1XXZ3"/>
<evidence type="ECO:0000256" key="6">
    <source>
        <dbReference type="ARBA" id="ARBA00023136"/>
    </source>
</evidence>
<proteinExistence type="inferred from homology"/>
<keyword evidence="4 7" id="KW-0812">Transmembrane</keyword>
<reference evidence="9 10" key="1">
    <citation type="submission" date="2019-11" db="EMBL/GenBank/DDBJ databases">
        <title>Pedobacter sp. HMF7056 Genome sequencing and assembly.</title>
        <authorList>
            <person name="Kang H."/>
            <person name="Kim H."/>
            <person name="Joh K."/>
        </authorList>
    </citation>
    <scope>NUCLEOTIDE SEQUENCE [LARGE SCALE GENOMIC DNA]</scope>
    <source>
        <strain evidence="9 10">HMF7056</strain>
    </source>
</reference>
<evidence type="ECO:0000313" key="9">
    <source>
        <dbReference type="EMBL" id="MXV15698.1"/>
    </source>
</evidence>
<sequence>MAELTTSSAGRGSHGRTLSKTLPRVDLTAMVDLAFLLITFFMLTTTLAKQNAMAVTMPADDTEPDRPVPEKRTLNIFMGNNDRVAWYVGSPENHTPLQHTRYSGNGLRKIMLSQGAAIRQSTGKDMIVLIKPGEKSKVKNLVDVLDEINITKISRYAIVDAAPAEKKMLAGL</sequence>
<evidence type="ECO:0000256" key="1">
    <source>
        <dbReference type="ARBA" id="ARBA00004162"/>
    </source>
</evidence>
<evidence type="ECO:0000256" key="4">
    <source>
        <dbReference type="ARBA" id="ARBA00022692"/>
    </source>
</evidence>
<keyword evidence="3" id="KW-1003">Cell membrane</keyword>
<dbReference type="GO" id="GO:0015031">
    <property type="term" value="P:protein transport"/>
    <property type="evidence" value="ECO:0007669"/>
    <property type="project" value="UniProtKB-KW"/>
</dbReference>
<organism evidence="9 10">
    <name type="scientific">Hufsiella ginkgonis</name>
    <dbReference type="NCBI Taxonomy" id="2695274"/>
    <lineage>
        <taxon>Bacteria</taxon>
        <taxon>Pseudomonadati</taxon>
        <taxon>Bacteroidota</taxon>
        <taxon>Sphingobacteriia</taxon>
        <taxon>Sphingobacteriales</taxon>
        <taxon>Sphingobacteriaceae</taxon>
        <taxon>Hufsiella</taxon>
    </lineage>
</organism>
<keyword evidence="7" id="KW-0813">Transport</keyword>
<keyword evidence="10" id="KW-1185">Reference proteome</keyword>
<comment type="caution">
    <text evidence="9">The sequence shown here is derived from an EMBL/GenBank/DDBJ whole genome shotgun (WGS) entry which is preliminary data.</text>
</comment>
<feature type="transmembrane region" description="Helical" evidence="8">
    <location>
        <begin position="27"/>
        <end position="48"/>
    </location>
</feature>
<dbReference type="EMBL" id="WVHS01000002">
    <property type="protein sequence ID" value="MXV15698.1"/>
    <property type="molecule type" value="Genomic_DNA"/>
</dbReference>
<dbReference type="Proteomes" id="UP000451233">
    <property type="component" value="Unassembled WGS sequence"/>
</dbReference>
<evidence type="ECO:0000313" key="10">
    <source>
        <dbReference type="Proteomes" id="UP000451233"/>
    </source>
</evidence>
<evidence type="ECO:0000256" key="2">
    <source>
        <dbReference type="ARBA" id="ARBA00005811"/>
    </source>
</evidence>
<keyword evidence="6 8" id="KW-0472">Membrane</keyword>
<comment type="similarity">
    <text evidence="2 7">Belongs to the ExbD/TolR family.</text>
</comment>
<dbReference type="PANTHER" id="PTHR30558">
    <property type="entry name" value="EXBD MEMBRANE COMPONENT OF PMF-DRIVEN MACROMOLECULE IMPORT SYSTEM"/>
    <property type="match status" value="1"/>
</dbReference>
<dbReference type="InterPro" id="IPR003400">
    <property type="entry name" value="ExbD"/>
</dbReference>